<proteinExistence type="predicted"/>
<dbReference type="AlphaFoldDB" id="A0A1N7JAJ6"/>
<accession>A0A1N7JAJ6</accession>
<dbReference type="Proteomes" id="UP000186292">
    <property type="component" value="Unassembled WGS sequence"/>
</dbReference>
<protein>
    <recommendedName>
        <fullName evidence="3">Excreted virulence factor EspC, type VII ESX diderm</fullName>
    </recommendedName>
</protein>
<keyword evidence="2" id="KW-1185">Reference proteome</keyword>
<dbReference type="EMBL" id="FTOF01000005">
    <property type="protein sequence ID" value="SIS46392.1"/>
    <property type="molecule type" value="Genomic_DNA"/>
</dbReference>
<evidence type="ECO:0000313" key="2">
    <source>
        <dbReference type="Proteomes" id="UP000186292"/>
    </source>
</evidence>
<dbReference type="STRING" id="1161099.SAMN05444817_10574"/>
<reference evidence="2" key="1">
    <citation type="submission" date="2017-01" db="EMBL/GenBank/DDBJ databases">
        <authorList>
            <person name="Varghese N."/>
            <person name="Submissions S."/>
        </authorList>
    </citation>
    <scope>NUCLEOTIDE SEQUENCE [LARGE SCALE GENOMIC DNA]</scope>
    <source>
        <strain evidence="2">DSM 44531</strain>
    </source>
</reference>
<sequence>MAAAFCGFNHAGGVMSVAEQLHMEPDELRAVLTSKISSYNDAIDRLQEVKPAMDTAAFGEGFADNGDKIAEAVGRIHERTVDRLRARVGQFEEMLNLVGDVDAAELENAARFNRDV</sequence>
<gene>
    <name evidence="1" type="ORF">SAMN05444817_10574</name>
</gene>
<evidence type="ECO:0000313" key="1">
    <source>
        <dbReference type="EMBL" id="SIS46392.1"/>
    </source>
</evidence>
<organism evidence="1 2">
    <name type="scientific">Corynebacterium appendicis CIP 107643</name>
    <dbReference type="NCBI Taxonomy" id="1161099"/>
    <lineage>
        <taxon>Bacteria</taxon>
        <taxon>Bacillati</taxon>
        <taxon>Actinomycetota</taxon>
        <taxon>Actinomycetes</taxon>
        <taxon>Mycobacteriales</taxon>
        <taxon>Corynebacteriaceae</taxon>
        <taxon>Corynebacterium</taxon>
    </lineage>
</organism>
<name>A0A1N7JAJ6_9CORY</name>
<evidence type="ECO:0008006" key="3">
    <source>
        <dbReference type="Google" id="ProtNLM"/>
    </source>
</evidence>